<dbReference type="InterPro" id="IPR053876">
    <property type="entry name" value="Phage_int_M"/>
</dbReference>
<dbReference type="PROSITE" id="PS51898">
    <property type="entry name" value="TYR_RECOMBINASE"/>
    <property type="match status" value="1"/>
</dbReference>
<reference evidence="7 8" key="1">
    <citation type="submission" date="2017-10" db="EMBL/GenBank/DDBJ databases">
        <title>Novel microbial diversity and functional potential in the marine mammal oral microbiome.</title>
        <authorList>
            <person name="Dudek N.K."/>
            <person name="Sun C.L."/>
            <person name="Burstein D."/>
            <person name="Kantor R.S."/>
            <person name="Aliaga Goltsman D.S."/>
            <person name="Bik E.M."/>
            <person name="Thomas B.C."/>
            <person name="Banfield J.F."/>
            <person name="Relman D.A."/>
        </authorList>
    </citation>
    <scope>NUCLEOTIDE SEQUENCE [LARGE SCALE GENOMIC DNA]</scope>
    <source>
        <strain evidence="7">DOLZORAL124_49_17</strain>
    </source>
</reference>
<evidence type="ECO:0000256" key="4">
    <source>
        <dbReference type="ARBA" id="ARBA00023172"/>
    </source>
</evidence>
<protein>
    <submittedName>
        <fullName evidence="7">Site-specific integrase</fullName>
    </submittedName>
</protein>
<gene>
    <name evidence="7" type="ORF">CSB45_15940</name>
</gene>
<feature type="region of interest" description="Disordered" evidence="5">
    <location>
        <begin position="375"/>
        <end position="395"/>
    </location>
</feature>
<sequence length="395" mass="46068">MGRGGIYTGIEARGESIRITFQYKGRRRRETLRIKPTSANMKYAARLRDTILYEIGVGSFNYANHFPNSRYANDNGLISTHTQSTTFAEMAGRWLNSRAHGEIAKGTLIKYRQALSSTWLPLFKDRDMTQIKYSELLETIGTINWKSTKTRNNALIPLRQIFDMAYRDGLLPSDPMVRIKNLKVQRVPPDPLSQQEAERIIGWIHRRDQQAGNYYQCSFYTGMRPEEMIALQWGDYDCNRQTIRVERARSYGEDKTVKNEKVRDIDLTPQAISAIEAQKPFTFLAGRHIFHNPRTGQPWDDQDKQRINFWNPALKKLGIRHRRAYETRHTYATMMLMAGCNPAYAASQMGHSLQMFFSIYARWIREREDKKEQEKLRDFLGDAPLMSQEKHHSTK</sequence>
<dbReference type="InterPro" id="IPR022000">
    <property type="entry name" value="Min27-like_integrase_DNA_bind"/>
</dbReference>
<dbReference type="InterPro" id="IPR013762">
    <property type="entry name" value="Integrase-like_cat_sf"/>
</dbReference>
<feature type="domain" description="Tyr recombinase" evidence="6">
    <location>
        <begin position="187"/>
        <end position="373"/>
    </location>
</feature>
<keyword evidence="4" id="KW-0233">DNA recombination</keyword>
<dbReference type="PANTHER" id="PTHR30629">
    <property type="entry name" value="PROPHAGE INTEGRASE"/>
    <property type="match status" value="1"/>
</dbReference>
<evidence type="ECO:0000256" key="2">
    <source>
        <dbReference type="ARBA" id="ARBA00022908"/>
    </source>
</evidence>
<dbReference type="Proteomes" id="UP000229740">
    <property type="component" value="Unassembled WGS sequence"/>
</dbReference>
<dbReference type="GO" id="GO:0003677">
    <property type="term" value="F:DNA binding"/>
    <property type="evidence" value="ECO:0007669"/>
    <property type="project" value="UniProtKB-KW"/>
</dbReference>
<keyword evidence="2" id="KW-0229">DNA integration</keyword>
<dbReference type="InterPro" id="IPR050808">
    <property type="entry name" value="Phage_Integrase"/>
</dbReference>
<dbReference type="AlphaFoldDB" id="A0A2G6E0F2"/>
<comment type="caution">
    <text evidence="7">The sequence shown here is derived from an EMBL/GenBank/DDBJ whole genome shotgun (WGS) entry which is preliminary data.</text>
</comment>
<evidence type="ECO:0000256" key="5">
    <source>
        <dbReference type="SAM" id="MobiDB-lite"/>
    </source>
</evidence>
<dbReference type="InterPro" id="IPR011010">
    <property type="entry name" value="DNA_brk_join_enz"/>
</dbReference>
<dbReference type="EMBL" id="PDPS01000104">
    <property type="protein sequence ID" value="PID55457.1"/>
    <property type="molecule type" value="Genomic_DNA"/>
</dbReference>
<comment type="similarity">
    <text evidence="1">Belongs to the 'phage' integrase family.</text>
</comment>
<dbReference type="GO" id="GO:0006310">
    <property type="term" value="P:DNA recombination"/>
    <property type="evidence" value="ECO:0007669"/>
    <property type="project" value="UniProtKB-KW"/>
</dbReference>
<dbReference type="InterPro" id="IPR010998">
    <property type="entry name" value="Integrase_recombinase_N"/>
</dbReference>
<evidence type="ECO:0000259" key="6">
    <source>
        <dbReference type="PROSITE" id="PS51898"/>
    </source>
</evidence>
<dbReference type="InterPro" id="IPR002104">
    <property type="entry name" value="Integrase_catalytic"/>
</dbReference>
<evidence type="ECO:0000256" key="1">
    <source>
        <dbReference type="ARBA" id="ARBA00008857"/>
    </source>
</evidence>
<dbReference type="Pfam" id="PF22022">
    <property type="entry name" value="Phage_int_M"/>
    <property type="match status" value="1"/>
</dbReference>
<dbReference type="Pfam" id="PF12167">
    <property type="entry name" value="Arm-DNA-bind_2"/>
    <property type="match status" value="1"/>
</dbReference>
<accession>A0A2G6E0F2</accession>
<dbReference type="Gene3D" id="1.10.150.130">
    <property type="match status" value="1"/>
</dbReference>
<keyword evidence="3" id="KW-0238">DNA-binding</keyword>
<evidence type="ECO:0000313" key="7">
    <source>
        <dbReference type="EMBL" id="PID55457.1"/>
    </source>
</evidence>
<dbReference type="PANTHER" id="PTHR30629:SF2">
    <property type="entry name" value="PROPHAGE INTEGRASE INTS-RELATED"/>
    <property type="match status" value="1"/>
</dbReference>
<evidence type="ECO:0000313" key="8">
    <source>
        <dbReference type="Proteomes" id="UP000229740"/>
    </source>
</evidence>
<dbReference type="GO" id="GO:0015074">
    <property type="term" value="P:DNA integration"/>
    <property type="evidence" value="ECO:0007669"/>
    <property type="project" value="UniProtKB-KW"/>
</dbReference>
<dbReference type="Pfam" id="PF00589">
    <property type="entry name" value="Phage_integrase"/>
    <property type="match status" value="1"/>
</dbReference>
<dbReference type="CDD" id="cd01189">
    <property type="entry name" value="INT_ICEBs1_C_like"/>
    <property type="match status" value="1"/>
</dbReference>
<dbReference type="SUPFAM" id="SSF56349">
    <property type="entry name" value="DNA breaking-rejoining enzymes"/>
    <property type="match status" value="1"/>
</dbReference>
<name>A0A2G6E0F2_9BACT</name>
<proteinExistence type="inferred from homology"/>
<organism evidence="7 8">
    <name type="scientific">candidate division KSB3 bacterium</name>
    <dbReference type="NCBI Taxonomy" id="2044937"/>
    <lineage>
        <taxon>Bacteria</taxon>
        <taxon>candidate division KSB3</taxon>
    </lineage>
</organism>
<evidence type="ECO:0000256" key="3">
    <source>
        <dbReference type="ARBA" id="ARBA00023125"/>
    </source>
</evidence>
<dbReference type="Gene3D" id="1.10.443.10">
    <property type="entry name" value="Intergrase catalytic core"/>
    <property type="match status" value="1"/>
</dbReference>